<gene>
    <name evidence="4" type="ORF">MZV50_26130</name>
</gene>
<evidence type="ECO:0000313" key="4">
    <source>
        <dbReference type="EMBL" id="USQ95974.1"/>
    </source>
</evidence>
<evidence type="ECO:0000256" key="3">
    <source>
        <dbReference type="RuleBase" id="RU003707"/>
    </source>
</evidence>
<proteinExistence type="inferred from homology"/>
<dbReference type="CDD" id="cd06558">
    <property type="entry name" value="crotonase-like"/>
    <property type="match status" value="1"/>
</dbReference>
<evidence type="ECO:0000256" key="2">
    <source>
        <dbReference type="ARBA" id="ARBA00023239"/>
    </source>
</evidence>
<dbReference type="EMBL" id="CP096040">
    <property type="protein sequence ID" value="USQ95974.1"/>
    <property type="molecule type" value="Genomic_DNA"/>
</dbReference>
<dbReference type="EC" id="4.2.1.17" evidence="4"/>
<dbReference type="GO" id="GO:0004300">
    <property type="term" value="F:enoyl-CoA hydratase activity"/>
    <property type="evidence" value="ECO:0007669"/>
    <property type="project" value="UniProtKB-EC"/>
</dbReference>
<comment type="similarity">
    <text evidence="1 3">Belongs to the enoyl-CoA hydratase/isomerase family.</text>
</comment>
<protein>
    <submittedName>
        <fullName evidence="4">Enoyl-CoA hydratase</fullName>
        <ecNumber evidence="4">4.2.1.17</ecNumber>
    </submittedName>
</protein>
<dbReference type="InterPro" id="IPR001753">
    <property type="entry name" value="Enoyl-CoA_hydra/iso"/>
</dbReference>
<dbReference type="PANTHER" id="PTHR11941">
    <property type="entry name" value="ENOYL-COA HYDRATASE-RELATED"/>
    <property type="match status" value="1"/>
</dbReference>
<dbReference type="InterPro" id="IPR029045">
    <property type="entry name" value="ClpP/crotonase-like_dom_sf"/>
</dbReference>
<dbReference type="Proteomes" id="UP001057520">
    <property type="component" value="Chromosome"/>
</dbReference>
<keyword evidence="5" id="KW-1185">Reference proteome</keyword>
<evidence type="ECO:0000313" key="5">
    <source>
        <dbReference type="Proteomes" id="UP001057520"/>
    </source>
</evidence>
<dbReference type="Pfam" id="PF00378">
    <property type="entry name" value="ECH_1"/>
    <property type="match status" value="1"/>
</dbReference>
<organism evidence="4 5">
    <name type="scientific">Caulobacter segnis</name>
    <dbReference type="NCBI Taxonomy" id="88688"/>
    <lineage>
        <taxon>Bacteria</taxon>
        <taxon>Pseudomonadati</taxon>
        <taxon>Pseudomonadota</taxon>
        <taxon>Alphaproteobacteria</taxon>
        <taxon>Caulobacterales</taxon>
        <taxon>Caulobacteraceae</taxon>
        <taxon>Caulobacter</taxon>
    </lineage>
</organism>
<dbReference type="SUPFAM" id="SSF52096">
    <property type="entry name" value="ClpP/crotonase"/>
    <property type="match status" value="1"/>
</dbReference>
<dbReference type="InterPro" id="IPR018376">
    <property type="entry name" value="Enoyl-CoA_hyd/isom_CS"/>
</dbReference>
<dbReference type="InterPro" id="IPR014748">
    <property type="entry name" value="Enoyl-CoA_hydra_C"/>
</dbReference>
<reference evidence="4 5" key="1">
    <citation type="submission" date="2022-04" db="EMBL/GenBank/DDBJ databases">
        <title>Genome sequence of soybean root-associated Caulobacter segnis RL271.</title>
        <authorList>
            <person name="Longley R."/>
            <person name="Bonito G."/>
            <person name="Trigodet F."/>
            <person name="Crosson S."/>
            <person name="Fiebig A."/>
        </authorList>
    </citation>
    <scope>NUCLEOTIDE SEQUENCE [LARGE SCALE GENOMIC DNA]</scope>
    <source>
        <strain evidence="4 5">RL271</strain>
    </source>
</reference>
<dbReference type="Gene3D" id="1.10.12.10">
    <property type="entry name" value="Lyase 2-enoyl-coa Hydratase, Chain A, domain 2"/>
    <property type="match status" value="1"/>
</dbReference>
<dbReference type="Gene3D" id="3.90.226.10">
    <property type="entry name" value="2-enoyl-CoA Hydratase, Chain A, domain 1"/>
    <property type="match status" value="1"/>
</dbReference>
<evidence type="ECO:0000256" key="1">
    <source>
        <dbReference type="ARBA" id="ARBA00005254"/>
    </source>
</evidence>
<dbReference type="PANTHER" id="PTHR11941:SF54">
    <property type="entry name" value="ENOYL-COA HYDRATASE, MITOCHONDRIAL"/>
    <property type="match status" value="1"/>
</dbReference>
<name>A0ABY4ZTM2_9CAUL</name>
<dbReference type="NCBIfam" id="NF004517">
    <property type="entry name" value="PRK05862.1"/>
    <property type="match status" value="1"/>
</dbReference>
<keyword evidence="2 4" id="KW-0456">Lyase</keyword>
<accession>A0ABY4ZTM2</accession>
<sequence>MAQQPADYQTLIVEAPESAPGVTLIRLNRPEALNALNTQLLGELAQALAIAEADDAVGCIVLTGSTKAFAAGADIKEMSDKTYAQMFKADFFTAGARAIEQCRKPIIAAVSGYALGGGCELAMMCDFILAADTAKFGQPEINLGVAPGIGGTQRLTRFVGKSKAMDMILTGRMMDAAEAERSGLVSRIFPADSLVDEVLAVAAKIAGQSPLAVAMNKELVEAAYETTLTTGVALERRLFHSLFAFEDQKEGMAAFVEKRKPAFRGQ</sequence>
<dbReference type="PROSITE" id="PS00166">
    <property type="entry name" value="ENOYL_COA_HYDRATASE"/>
    <property type="match status" value="1"/>
</dbReference>